<keyword evidence="7" id="KW-0472">Membrane</keyword>
<evidence type="ECO:0000313" key="8">
    <source>
        <dbReference type="Proteomes" id="UP000050640"/>
    </source>
</evidence>
<dbReference type="GO" id="GO:0015031">
    <property type="term" value="P:protein transport"/>
    <property type="evidence" value="ECO:0007669"/>
    <property type="project" value="UniProtKB-KW"/>
</dbReference>
<evidence type="ECO:0000256" key="4">
    <source>
        <dbReference type="ARBA" id="ARBA00022448"/>
    </source>
</evidence>
<keyword evidence="4" id="KW-0813">Transport</keyword>
<comment type="subcellular location">
    <subcellularLocation>
        <location evidence="1">Golgi apparatus membrane</location>
        <topology evidence="1">Peripheral membrane protein</topology>
    </subcellularLocation>
</comment>
<dbReference type="PANTHER" id="PTHR31658">
    <property type="entry name" value="CONSERVED OLIGOMERIC GOLGI COMPLEX SUBUNIT 1"/>
    <property type="match status" value="1"/>
</dbReference>
<dbReference type="GO" id="GO:0006891">
    <property type="term" value="P:intra-Golgi vesicle-mediated transport"/>
    <property type="evidence" value="ECO:0007669"/>
    <property type="project" value="InterPro"/>
</dbReference>
<dbReference type="Pfam" id="PF08700">
    <property type="entry name" value="VPS51_Exo84_N"/>
    <property type="match status" value="1"/>
</dbReference>
<dbReference type="GO" id="GO:0017119">
    <property type="term" value="C:Golgi transport complex"/>
    <property type="evidence" value="ECO:0007669"/>
    <property type="project" value="InterPro"/>
</dbReference>
<dbReference type="AlphaFoldDB" id="A0A0R3RU96"/>
<keyword evidence="5" id="KW-0653">Protein transport</keyword>
<evidence type="ECO:0000256" key="6">
    <source>
        <dbReference type="ARBA" id="ARBA00023034"/>
    </source>
</evidence>
<dbReference type="GO" id="GO:0000139">
    <property type="term" value="C:Golgi membrane"/>
    <property type="evidence" value="ECO:0007669"/>
    <property type="project" value="UniProtKB-SubCell"/>
</dbReference>
<dbReference type="InterPro" id="IPR033370">
    <property type="entry name" value="COG1"/>
</dbReference>
<accession>A0A0R3RU96</accession>
<dbReference type="WBParaSite" id="EEL_0000558801-mRNA-1">
    <property type="protein sequence ID" value="EEL_0000558801-mRNA-1"/>
    <property type="gene ID" value="EEL_0000558801"/>
</dbReference>
<evidence type="ECO:0000313" key="9">
    <source>
        <dbReference type="WBParaSite" id="EEL_0000558801-mRNA-1"/>
    </source>
</evidence>
<sequence length="825" mass="93013">MDLPARPLGRVKQLDNVELASSLLLKSGPIGSKKVEWGNNSRMDVERLMQDLSIDQLQNVHSKLCVEVEEKKEEMRQMVGRRYRDVLDASSSVRHVMQIADSLVQAVHIVRNAETDRPFNTERSISSAKLCRISALLKLYVLIGESDPLSDAFILILTEMLHRNLSTDIIQSKKFSRLIHQMSPKLIRIRLKLEDEFVNSLGSLSATDETLNQLAAIAILKNCSSKDLLDIFIEQKIKTIKKALSNSLSLIDLVWQVRQTFECLKHIFVDGHLATVLQAVSSPPWIPIPVILEVLEKMMHDEILYFGKCIKAAIVETNDHCRQLSLTPIDETSLFSHCNSFLDSVCSASHNIVKLKCNVMENTSSLIGFIKKWPLIGDSTAVYQRFLGNMIIERFQELISNELSVLERSFLDKIPNISCHPPALFQKRAPKLDPLLATGVSQELMSIIKEFDGGLHSLLDFIKEYETIGREQTVNQLREQFSVAVLEMLKRLCAVVEEFGTSDDSSYGSYSDRALCMARVYISLMRSCNSSISLSMSKNMELVMECVRMLCGSAEKSLCAYLDVVIEDCAEEKEVRKLAEVHGDPFIFVSYLQEFEKLELPEVGIVEVPVQISRILYSFLYGLCQKISNDSIGYLCTRYIRSHISQHLEKLLFSVYSIVAHSNVDLSSRIALQYLFDIRFLNIILPNGCMRPLIPVLEAKLDPFDLSLVASPLAKNARIVAQRHSVIFAHLFSDVIVNKELSLSASFSAVVDIIPRLSDAPRLTHIPRLAKNTKLNDMAPSTGVPAVRKKEARIQQQQQLGNIKTTPSFSSLYKISTSWFGNNQN</sequence>
<comment type="similarity">
    <text evidence="2">Belongs to the COG1 family.</text>
</comment>
<name>A0A0R3RU96_9BILA</name>
<dbReference type="Proteomes" id="UP000050640">
    <property type="component" value="Unplaced"/>
</dbReference>
<keyword evidence="8" id="KW-1185">Reference proteome</keyword>
<reference evidence="9" key="1">
    <citation type="submission" date="2017-02" db="UniProtKB">
        <authorList>
            <consortium name="WormBaseParasite"/>
        </authorList>
    </citation>
    <scope>IDENTIFICATION</scope>
</reference>
<evidence type="ECO:0000256" key="3">
    <source>
        <dbReference type="ARBA" id="ARBA00020978"/>
    </source>
</evidence>
<evidence type="ECO:0000256" key="7">
    <source>
        <dbReference type="ARBA" id="ARBA00023136"/>
    </source>
</evidence>
<keyword evidence="6" id="KW-0333">Golgi apparatus</keyword>
<evidence type="ECO:0000256" key="1">
    <source>
        <dbReference type="ARBA" id="ARBA00004395"/>
    </source>
</evidence>
<proteinExistence type="inferred from homology"/>
<dbReference type="PANTHER" id="PTHR31658:SF0">
    <property type="entry name" value="CONSERVED OLIGOMERIC GOLGI COMPLEX SUBUNIT 1"/>
    <property type="match status" value="1"/>
</dbReference>
<organism evidence="8 9">
    <name type="scientific">Elaeophora elaphi</name>
    <dbReference type="NCBI Taxonomy" id="1147741"/>
    <lineage>
        <taxon>Eukaryota</taxon>
        <taxon>Metazoa</taxon>
        <taxon>Ecdysozoa</taxon>
        <taxon>Nematoda</taxon>
        <taxon>Chromadorea</taxon>
        <taxon>Rhabditida</taxon>
        <taxon>Spirurina</taxon>
        <taxon>Spiruromorpha</taxon>
        <taxon>Filarioidea</taxon>
        <taxon>Onchocercidae</taxon>
        <taxon>Elaeophora</taxon>
    </lineage>
</organism>
<protein>
    <recommendedName>
        <fullName evidence="3">Conserved oligomeric Golgi complex subunit 1</fullName>
    </recommendedName>
</protein>
<evidence type="ECO:0000256" key="5">
    <source>
        <dbReference type="ARBA" id="ARBA00022927"/>
    </source>
</evidence>
<evidence type="ECO:0000256" key="2">
    <source>
        <dbReference type="ARBA" id="ARBA00006653"/>
    </source>
</evidence>
<dbReference type="STRING" id="1147741.A0A0R3RU96"/>